<dbReference type="AlphaFoldDB" id="A0A0M3IU00"/>
<evidence type="ECO:0000313" key="7">
    <source>
        <dbReference type="Proteomes" id="UP000036681"/>
    </source>
</evidence>
<dbReference type="SUPFAM" id="SSF81321">
    <property type="entry name" value="Family A G protein-coupled receptor-like"/>
    <property type="match status" value="1"/>
</dbReference>
<dbReference type="PROSITE" id="PS50262">
    <property type="entry name" value="G_PROTEIN_RECEP_F1_2"/>
    <property type="match status" value="1"/>
</dbReference>
<evidence type="ECO:0000313" key="8">
    <source>
        <dbReference type="WBParaSite" id="ALUE_0002222801-mRNA-1"/>
    </source>
</evidence>
<proteinExistence type="predicted"/>
<accession>A0A0M3IU00</accession>
<evidence type="ECO:0000256" key="1">
    <source>
        <dbReference type="ARBA" id="ARBA00004370"/>
    </source>
</evidence>
<evidence type="ECO:0000256" key="3">
    <source>
        <dbReference type="ARBA" id="ARBA00022989"/>
    </source>
</evidence>
<feature type="transmembrane region" description="Helical" evidence="5">
    <location>
        <begin position="6"/>
        <end position="28"/>
    </location>
</feature>
<keyword evidence="3 5" id="KW-1133">Transmembrane helix</keyword>
<dbReference type="InterPro" id="IPR017452">
    <property type="entry name" value="GPCR_Rhodpsn_7TM"/>
</dbReference>
<evidence type="ECO:0000256" key="5">
    <source>
        <dbReference type="SAM" id="Phobius"/>
    </source>
</evidence>
<keyword evidence="4 5" id="KW-0472">Membrane</keyword>
<keyword evidence="7" id="KW-1185">Reference proteome</keyword>
<dbReference type="Gene3D" id="1.20.1070.10">
    <property type="entry name" value="Rhodopsin 7-helix transmembrane proteins"/>
    <property type="match status" value="1"/>
</dbReference>
<comment type="subcellular location">
    <subcellularLocation>
        <location evidence="1">Membrane</location>
    </subcellularLocation>
</comment>
<organism evidence="7 8">
    <name type="scientific">Ascaris lumbricoides</name>
    <name type="common">Giant roundworm</name>
    <dbReference type="NCBI Taxonomy" id="6252"/>
    <lineage>
        <taxon>Eukaryota</taxon>
        <taxon>Metazoa</taxon>
        <taxon>Ecdysozoa</taxon>
        <taxon>Nematoda</taxon>
        <taxon>Chromadorea</taxon>
        <taxon>Rhabditida</taxon>
        <taxon>Spirurina</taxon>
        <taxon>Ascaridomorpha</taxon>
        <taxon>Ascaridoidea</taxon>
        <taxon>Ascarididae</taxon>
        <taxon>Ascaris</taxon>
    </lineage>
</organism>
<evidence type="ECO:0000256" key="4">
    <source>
        <dbReference type="ARBA" id="ARBA00023136"/>
    </source>
</evidence>
<dbReference type="GO" id="GO:0016020">
    <property type="term" value="C:membrane"/>
    <property type="evidence" value="ECO:0007669"/>
    <property type="project" value="UniProtKB-SubCell"/>
</dbReference>
<evidence type="ECO:0000259" key="6">
    <source>
        <dbReference type="PROSITE" id="PS50262"/>
    </source>
</evidence>
<dbReference type="Proteomes" id="UP000036681">
    <property type="component" value="Unplaced"/>
</dbReference>
<sequence>MDEALRIMRFPLIFTSIVGNFAVLIVLLRYRALRKSSSNMLIAQLAFSGLIVGKLYVHI</sequence>
<reference evidence="8" key="1">
    <citation type="submission" date="2017-02" db="UniProtKB">
        <authorList>
            <consortium name="WormBaseParasite"/>
        </authorList>
    </citation>
    <scope>IDENTIFICATION</scope>
</reference>
<name>A0A0M3IU00_ASCLU</name>
<protein>
    <submittedName>
        <fullName evidence="8">G_PROTEIN_RECEP_F1_2 domain-containing protein</fullName>
    </submittedName>
</protein>
<keyword evidence="2 5" id="KW-0812">Transmembrane</keyword>
<evidence type="ECO:0000256" key="2">
    <source>
        <dbReference type="ARBA" id="ARBA00022692"/>
    </source>
</evidence>
<dbReference type="WBParaSite" id="ALUE_0002222801-mRNA-1">
    <property type="protein sequence ID" value="ALUE_0002222801-mRNA-1"/>
    <property type="gene ID" value="ALUE_0002222801"/>
</dbReference>
<feature type="domain" description="G-protein coupled receptors family 1 profile" evidence="6">
    <location>
        <begin position="19"/>
        <end position="59"/>
    </location>
</feature>